<evidence type="ECO:0000313" key="11">
    <source>
        <dbReference type="EMBL" id="GGA56600.1"/>
    </source>
</evidence>
<dbReference type="SMART" id="SM00382">
    <property type="entry name" value="AAA"/>
    <property type="match status" value="1"/>
</dbReference>
<dbReference type="PANTHER" id="PTHR42781">
    <property type="entry name" value="SPERMIDINE/PUTRESCINE IMPORT ATP-BINDING PROTEIN POTA"/>
    <property type="match status" value="1"/>
</dbReference>
<evidence type="ECO:0000259" key="10">
    <source>
        <dbReference type="PROSITE" id="PS50893"/>
    </source>
</evidence>
<sequence>MNLQNHKSLKSETAMLALNGLGKTFVGSVQPVVQDVAFSVEPGEIFALIGPSGCGKSTTLRMIAGFETPDNGTIVLEGRDITKAEPERRNIGIVFQDYALFPHLTVLDNVAFAIRDTEKKMRRKKAIKYLDMVGLTGYGDRYPDQLSGGQQQRVALARTFAATPKLILLDEPFSNLDAALRHSTRREIRELLKANGVGAIFVTHDQEEALSFADRVAVMRRGKIEQVGAPEEVYAQPKSAFVARFLGRTNLVPGEAEGLEAITALGRVPLSEPAQGSVLLSMRPEHLVLENGPDSNAVIQARDFKGHDITYWVKVGSAEYQVDTEFLCPFRPGSKVRVVPRAPAVVVESDICAVDTDV</sequence>
<dbReference type="InterPro" id="IPR003593">
    <property type="entry name" value="AAA+_ATPase"/>
</dbReference>
<evidence type="ECO:0000313" key="12">
    <source>
        <dbReference type="Proteomes" id="UP000596977"/>
    </source>
</evidence>
<accession>A0A916RJV0</accession>
<dbReference type="EMBL" id="BMKB01000004">
    <property type="protein sequence ID" value="GGA56600.1"/>
    <property type="molecule type" value="Genomic_DNA"/>
</dbReference>
<evidence type="ECO:0000256" key="6">
    <source>
        <dbReference type="ARBA" id="ARBA00022840"/>
    </source>
</evidence>
<dbReference type="Proteomes" id="UP000596977">
    <property type="component" value="Unassembled WGS sequence"/>
</dbReference>
<dbReference type="InterPro" id="IPR015853">
    <property type="entry name" value="ABC_transpr_FbpC"/>
</dbReference>
<dbReference type="PROSITE" id="PS50893">
    <property type="entry name" value="ABC_TRANSPORTER_2"/>
    <property type="match status" value="1"/>
</dbReference>
<proteinExistence type="inferred from homology"/>
<dbReference type="GO" id="GO:0015408">
    <property type="term" value="F:ABC-type ferric iron transporter activity"/>
    <property type="evidence" value="ECO:0007669"/>
    <property type="project" value="InterPro"/>
</dbReference>
<organism evidence="11 12">
    <name type="scientific">Pelagibacterium lentulum</name>
    <dbReference type="NCBI Taxonomy" id="2029865"/>
    <lineage>
        <taxon>Bacteria</taxon>
        <taxon>Pseudomonadati</taxon>
        <taxon>Pseudomonadota</taxon>
        <taxon>Alphaproteobacteria</taxon>
        <taxon>Hyphomicrobiales</taxon>
        <taxon>Devosiaceae</taxon>
        <taxon>Pelagibacterium</taxon>
    </lineage>
</organism>
<evidence type="ECO:0000256" key="2">
    <source>
        <dbReference type="ARBA" id="ARBA00022448"/>
    </source>
</evidence>
<dbReference type="InterPro" id="IPR027417">
    <property type="entry name" value="P-loop_NTPase"/>
</dbReference>
<dbReference type="GO" id="GO:0043190">
    <property type="term" value="C:ATP-binding cassette (ABC) transporter complex"/>
    <property type="evidence" value="ECO:0007669"/>
    <property type="project" value="InterPro"/>
</dbReference>
<dbReference type="FunFam" id="3.40.50.300:FF:000425">
    <property type="entry name" value="Probable ABC transporter, ATP-binding subunit"/>
    <property type="match status" value="1"/>
</dbReference>
<gene>
    <name evidence="11" type="ORF">GCM10011499_28440</name>
</gene>
<keyword evidence="2" id="KW-0813">Transport</keyword>
<dbReference type="SUPFAM" id="SSF52540">
    <property type="entry name" value="P-loop containing nucleoside triphosphate hydrolases"/>
    <property type="match status" value="1"/>
</dbReference>
<name>A0A916RJV0_9HYPH</name>
<dbReference type="InterPro" id="IPR013611">
    <property type="entry name" value="Transp-assoc_OB_typ2"/>
</dbReference>
<comment type="caution">
    <text evidence="11">The sequence shown here is derived from an EMBL/GenBank/DDBJ whole genome shotgun (WGS) entry which is preliminary data.</text>
</comment>
<dbReference type="Pfam" id="PF00005">
    <property type="entry name" value="ABC_tran"/>
    <property type="match status" value="1"/>
</dbReference>
<evidence type="ECO:0000256" key="1">
    <source>
        <dbReference type="ARBA" id="ARBA00005417"/>
    </source>
</evidence>
<dbReference type="PROSITE" id="PS00211">
    <property type="entry name" value="ABC_TRANSPORTER_1"/>
    <property type="match status" value="1"/>
</dbReference>
<feature type="domain" description="ABC transporter" evidence="10">
    <location>
        <begin position="16"/>
        <end position="246"/>
    </location>
</feature>
<dbReference type="InterPro" id="IPR003439">
    <property type="entry name" value="ABC_transporter-like_ATP-bd"/>
</dbReference>
<keyword evidence="8" id="KW-0406">Ion transport</keyword>
<protein>
    <submittedName>
        <fullName evidence="11">Iron(III) ABC transporter ATP-binding protein</fullName>
    </submittedName>
</protein>
<dbReference type="InterPro" id="IPR050093">
    <property type="entry name" value="ABC_SmlMolc_Importer"/>
</dbReference>
<dbReference type="GO" id="GO:0016887">
    <property type="term" value="F:ATP hydrolysis activity"/>
    <property type="evidence" value="ECO:0007669"/>
    <property type="project" value="InterPro"/>
</dbReference>
<keyword evidence="3" id="KW-1003">Cell membrane</keyword>
<keyword evidence="4" id="KW-0410">Iron transport</keyword>
<evidence type="ECO:0000256" key="9">
    <source>
        <dbReference type="ARBA" id="ARBA00023136"/>
    </source>
</evidence>
<keyword evidence="5" id="KW-0547">Nucleotide-binding</keyword>
<evidence type="ECO:0000256" key="4">
    <source>
        <dbReference type="ARBA" id="ARBA00022496"/>
    </source>
</evidence>
<evidence type="ECO:0000256" key="8">
    <source>
        <dbReference type="ARBA" id="ARBA00023065"/>
    </source>
</evidence>
<reference evidence="11 12" key="1">
    <citation type="journal article" date="2014" name="Int. J. Syst. Evol. Microbiol.">
        <title>Complete genome sequence of Corynebacterium casei LMG S-19264T (=DSM 44701T), isolated from a smear-ripened cheese.</title>
        <authorList>
            <consortium name="US DOE Joint Genome Institute (JGI-PGF)"/>
            <person name="Walter F."/>
            <person name="Albersmeier A."/>
            <person name="Kalinowski J."/>
            <person name="Ruckert C."/>
        </authorList>
    </citation>
    <scope>NUCLEOTIDE SEQUENCE [LARGE SCALE GENOMIC DNA]</scope>
    <source>
        <strain evidence="11 12">CGMCC 1.15896</strain>
    </source>
</reference>
<keyword evidence="7" id="KW-0408">Iron</keyword>
<dbReference type="Gene3D" id="3.40.50.300">
    <property type="entry name" value="P-loop containing nucleotide triphosphate hydrolases"/>
    <property type="match status" value="1"/>
</dbReference>
<dbReference type="SUPFAM" id="SSF50331">
    <property type="entry name" value="MOP-like"/>
    <property type="match status" value="1"/>
</dbReference>
<dbReference type="CDD" id="cd03259">
    <property type="entry name" value="ABC_Carb_Solutes_like"/>
    <property type="match status" value="1"/>
</dbReference>
<evidence type="ECO:0000256" key="5">
    <source>
        <dbReference type="ARBA" id="ARBA00022741"/>
    </source>
</evidence>
<dbReference type="GO" id="GO:0015697">
    <property type="term" value="P:quaternary ammonium group transport"/>
    <property type="evidence" value="ECO:0007669"/>
    <property type="project" value="UniProtKB-ARBA"/>
</dbReference>
<dbReference type="AlphaFoldDB" id="A0A916RJV0"/>
<dbReference type="InterPro" id="IPR008995">
    <property type="entry name" value="Mo/tungstate-bd_C_term_dom"/>
</dbReference>
<dbReference type="PANTHER" id="PTHR42781:SF4">
    <property type="entry name" value="SPERMIDINE_PUTRESCINE IMPORT ATP-BINDING PROTEIN POTA"/>
    <property type="match status" value="1"/>
</dbReference>
<dbReference type="InterPro" id="IPR017871">
    <property type="entry name" value="ABC_transporter-like_CS"/>
</dbReference>
<evidence type="ECO:0000256" key="7">
    <source>
        <dbReference type="ARBA" id="ARBA00023004"/>
    </source>
</evidence>
<keyword evidence="9" id="KW-0472">Membrane</keyword>
<keyword evidence="6 11" id="KW-0067">ATP-binding</keyword>
<dbReference type="GO" id="GO:0005524">
    <property type="term" value="F:ATP binding"/>
    <property type="evidence" value="ECO:0007669"/>
    <property type="project" value="UniProtKB-KW"/>
</dbReference>
<keyword evidence="12" id="KW-1185">Reference proteome</keyword>
<evidence type="ECO:0000256" key="3">
    <source>
        <dbReference type="ARBA" id="ARBA00022475"/>
    </source>
</evidence>
<dbReference type="Pfam" id="PF08402">
    <property type="entry name" value="TOBE_2"/>
    <property type="match status" value="1"/>
</dbReference>
<comment type="similarity">
    <text evidence="1">Belongs to the ABC transporter superfamily.</text>
</comment>